<proteinExistence type="predicted"/>
<evidence type="ECO:0000313" key="3">
    <source>
        <dbReference type="Proteomes" id="UP001151760"/>
    </source>
</evidence>
<sequence>MCLEILKRLPIKSLLHFRFVSKAWKSLIESSAFIADYQHTELQQRILVRYDFKHKYVSIADDDTFPHQMRYITTVGFGVCLQTLDPMLLNISTEYIPEENITFTDTTWRVEIFRLSSGAWRSLSINLPRRAVVIEKDHAQLIDRFIYWLAFDTFSRSSLIISFDMISEEFTKIRLPANLAPTLNLYNSDLYLHKFNGSLVVLKDIYDVDDNKPDVTILSVLGYRKSGEPLVKVRTNKKEDYELLVYDPKSEHIDYTGISAKASSFFVSAYTETLVC</sequence>
<comment type="caution">
    <text evidence="2">The sequence shown here is derived from an EMBL/GenBank/DDBJ whole genome shotgun (WGS) entry which is preliminary data.</text>
</comment>
<feature type="domain" description="F-box" evidence="1">
    <location>
        <begin position="1"/>
        <end position="37"/>
    </location>
</feature>
<name>A0ABQ5HIM7_9ASTR</name>
<dbReference type="InterPro" id="IPR013187">
    <property type="entry name" value="F-box-assoc_dom_typ3"/>
</dbReference>
<accession>A0ABQ5HIM7</accession>
<organism evidence="2 3">
    <name type="scientific">Tanacetum coccineum</name>
    <dbReference type="NCBI Taxonomy" id="301880"/>
    <lineage>
        <taxon>Eukaryota</taxon>
        <taxon>Viridiplantae</taxon>
        <taxon>Streptophyta</taxon>
        <taxon>Embryophyta</taxon>
        <taxon>Tracheophyta</taxon>
        <taxon>Spermatophyta</taxon>
        <taxon>Magnoliopsida</taxon>
        <taxon>eudicotyledons</taxon>
        <taxon>Gunneridae</taxon>
        <taxon>Pentapetalae</taxon>
        <taxon>asterids</taxon>
        <taxon>campanulids</taxon>
        <taxon>Asterales</taxon>
        <taxon>Asteraceae</taxon>
        <taxon>Asteroideae</taxon>
        <taxon>Anthemideae</taxon>
        <taxon>Anthemidinae</taxon>
        <taxon>Tanacetum</taxon>
    </lineage>
</organism>
<gene>
    <name evidence="2" type="ORF">Tco_1069327</name>
</gene>
<keyword evidence="3" id="KW-1185">Reference proteome</keyword>
<evidence type="ECO:0000259" key="1">
    <source>
        <dbReference type="SMART" id="SM00256"/>
    </source>
</evidence>
<dbReference type="EMBL" id="BQNB010019653">
    <property type="protein sequence ID" value="GJT87610.1"/>
    <property type="molecule type" value="Genomic_DNA"/>
</dbReference>
<dbReference type="Proteomes" id="UP001151760">
    <property type="component" value="Unassembled WGS sequence"/>
</dbReference>
<reference evidence="2" key="2">
    <citation type="submission" date="2022-01" db="EMBL/GenBank/DDBJ databases">
        <authorList>
            <person name="Yamashiro T."/>
            <person name="Shiraishi A."/>
            <person name="Satake H."/>
            <person name="Nakayama K."/>
        </authorList>
    </citation>
    <scope>NUCLEOTIDE SEQUENCE</scope>
</reference>
<dbReference type="PANTHER" id="PTHR31672">
    <property type="entry name" value="BNACNNG10540D PROTEIN"/>
    <property type="match status" value="1"/>
</dbReference>
<dbReference type="SUPFAM" id="SSF81383">
    <property type="entry name" value="F-box domain"/>
    <property type="match status" value="1"/>
</dbReference>
<dbReference type="InterPro" id="IPR001810">
    <property type="entry name" value="F-box_dom"/>
</dbReference>
<dbReference type="Pfam" id="PF00646">
    <property type="entry name" value="F-box"/>
    <property type="match status" value="1"/>
</dbReference>
<dbReference type="PANTHER" id="PTHR31672:SF10">
    <property type="entry name" value="F-BOX DOMAIN-CONTAINING PROTEIN"/>
    <property type="match status" value="1"/>
</dbReference>
<evidence type="ECO:0000313" key="2">
    <source>
        <dbReference type="EMBL" id="GJT87610.1"/>
    </source>
</evidence>
<dbReference type="SMART" id="SM00256">
    <property type="entry name" value="FBOX"/>
    <property type="match status" value="1"/>
</dbReference>
<dbReference type="Pfam" id="PF08268">
    <property type="entry name" value="FBA_3"/>
    <property type="match status" value="1"/>
</dbReference>
<reference evidence="2" key="1">
    <citation type="journal article" date="2022" name="Int. J. Mol. Sci.">
        <title>Draft Genome of Tanacetum Coccineum: Genomic Comparison of Closely Related Tanacetum-Family Plants.</title>
        <authorList>
            <person name="Yamashiro T."/>
            <person name="Shiraishi A."/>
            <person name="Nakayama K."/>
            <person name="Satake H."/>
        </authorList>
    </citation>
    <scope>NUCLEOTIDE SEQUENCE</scope>
</reference>
<dbReference type="InterPro" id="IPR036047">
    <property type="entry name" value="F-box-like_dom_sf"/>
</dbReference>
<protein>
    <submittedName>
        <fullName evidence="2">F-box domain-containing protein</fullName>
    </submittedName>
</protein>
<dbReference type="InterPro" id="IPR050796">
    <property type="entry name" value="SCF_F-box_component"/>
</dbReference>